<dbReference type="AlphaFoldDB" id="Q44129"/>
<evidence type="ECO:0000256" key="1">
    <source>
        <dbReference type="SAM" id="MobiDB-lite"/>
    </source>
</evidence>
<dbReference type="EMBL" id="U20550">
    <property type="protein sequence ID" value="AAA86884.1"/>
    <property type="molecule type" value="Genomic_DNA"/>
</dbReference>
<organism evidence="2">
    <name type="scientific">Acetobacter pasteurianus</name>
    <name type="common">Acetobacter turbidans</name>
    <dbReference type="NCBI Taxonomy" id="438"/>
    <lineage>
        <taxon>Bacteria</taxon>
        <taxon>Pseudomonadati</taxon>
        <taxon>Pseudomonadota</taxon>
        <taxon>Alphaproteobacteria</taxon>
        <taxon>Acetobacterales</taxon>
        <taxon>Acetobacteraceae</taxon>
        <taxon>Acetobacter</taxon>
    </lineage>
</organism>
<name>Q44129_ACEPA</name>
<sequence length="341" mass="38000">MRPRVPLSDHSGVRNALGHVQTSIPEVLNHAPNYSRRCPTRHAPESRNLGVWTLQHAPRVRDAPGGRSDPRDSLWLAYGAPALRSLSHRHRLAGGVGTAQGEGVCRSSSPPARLSLCLDERRARGVHLNTRLSLGIRPHQTPESRIRRHIAELKLESLSDRPDARLVPHAASLPLPARRQTMGGTLNMPSATRRVLRYILRPAQSVIDVLDRLRPLLRPVGGRQMRPDGYKPMFHSRRPASSLYGFLSEIHGPMQVRNAALLPLSDPVQAHGRRGNLRSSHESNRKTINQPRPVLSSLRACLNGEGQREPYAVKFVVFDRPEETHISTSNSRRPAATRTTF</sequence>
<proteinExistence type="predicted"/>
<reference evidence="2" key="2">
    <citation type="submission" date="1995-02" db="EMBL/GenBank/DDBJ databases">
        <authorList>
            <person name="Xu S."/>
        </authorList>
    </citation>
    <scope>NUCLEOTIDE SEQUENCE</scope>
    <source>
        <plasmid evidence="2">pAP12875</plasmid>
    </source>
</reference>
<keyword evidence="2" id="KW-0614">Plasmid</keyword>
<feature type="region of interest" description="Disordered" evidence="1">
    <location>
        <begin position="271"/>
        <end position="292"/>
    </location>
</feature>
<evidence type="ECO:0000313" key="2">
    <source>
        <dbReference type="EMBL" id="AAA86884.1"/>
    </source>
</evidence>
<protein>
    <submittedName>
        <fullName evidence="2">Protein B</fullName>
    </submittedName>
</protein>
<reference evidence="2" key="1">
    <citation type="journal article" date="1995" name="Gene">
        <title>Nucleotide sequence of a small plasmid isolated from Acetobacter pasteurianus.</title>
        <authorList>
            <person name="Fomenkov A."/>
            <person name="Xiao J.P."/>
            <person name="Xu S.Y."/>
        </authorList>
    </citation>
    <scope>NUCLEOTIDE SEQUENCE</scope>
    <source>
        <plasmid evidence="2">pAP12875</plasmid>
    </source>
</reference>
<accession>Q44129</accession>
<geneLocation type="plasmid" evidence="2">
    <name>pAP12875</name>
</geneLocation>